<evidence type="ECO:0000256" key="3">
    <source>
        <dbReference type="ARBA" id="ARBA00022692"/>
    </source>
</evidence>
<gene>
    <name evidence="7" type="ORF">SKTS_33390</name>
</gene>
<keyword evidence="1" id="KW-1003">Cell membrane</keyword>
<keyword evidence="8" id="KW-1185">Reference proteome</keyword>
<keyword evidence="2" id="KW-0997">Cell inner membrane</keyword>
<dbReference type="Gene3D" id="2.60.450.10">
    <property type="entry name" value="Lipopolysaccharide (LPS) transport protein A like domain"/>
    <property type="match status" value="1"/>
</dbReference>
<dbReference type="NCBIfam" id="TIGR04409">
    <property type="entry name" value="LptC_YrbK"/>
    <property type="match status" value="1"/>
</dbReference>
<evidence type="ECO:0000313" key="8">
    <source>
        <dbReference type="Proteomes" id="UP000502260"/>
    </source>
</evidence>
<evidence type="ECO:0000256" key="1">
    <source>
        <dbReference type="ARBA" id="ARBA00022475"/>
    </source>
</evidence>
<dbReference type="InterPro" id="IPR010664">
    <property type="entry name" value="LipoPS_assembly_LptC-rel"/>
</dbReference>
<dbReference type="KEGG" id="slac:SKTS_33390"/>
<name>A0A6F8VF54_9PROT</name>
<keyword evidence="4 6" id="KW-1133">Transmembrane helix</keyword>
<dbReference type="RefSeq" id="WP_173067884.1">
    <property type="nucleotide sequence ID" value="NZ_AP022853.1"/>
</dbReference>
<dbReference type="PANTHER" id="PTHR37481:SF1">
    <property type="entry name" value="LIPOPOLYSACCHARIDE EXPORT SYSTEM PROTEIN LPTC"/>
    <property type="match status" value="1"/>
</dbReference>
<feature type="transmembrane region" description="Helical" evidence="6">
    <location>
        <begin position="6"/>
        <end position="24"/>
    </location>
</feature>
<dbReference type="GO" id="GO:0005886">
    <property type="term" value="C:plasma membrane"/>
    <property type="evidence" value="ECO:0007669"/>
    <property type="project" value="InterPro"/>
</dbReference>
<dbReference type="Proteomes" id="UP000502260">
    <property type="component" value="Chromosome"/>
</dbReference>
<dbReference type="GO" id="GO:0015221">
    <property type="term" value="F:lipopolysaccharide transmembrane transporter activity"/>
    <property type="evidence" value="ECO:0007669"/>
    <property type="project" value="InterPro"/>
</dbReference>
<protein>
    <recommendedName>
        <fullName evidence="9">LPS export ABC transporter periplasmic protein LptC</fullName>
    </recommendedName>
</protein>
<accession>A0A6F8VF54</accession>
<evidence type="ECO:0000256" key="6">
    <source>
        <dbReference type="SAM" id="Phobius"/>
    </source>
</evidence>
<reference evidence="8" key="1">
    <citation type="submission" date="2020-03" db="EMBL/GenBank/DDBJ databases">
        <title>Complete genome sequence of sulfur-oxidizing bacterium skT11.</title>
        <authorList>
            <person name="Kanda M."/>
            <person name="Kojima H."/>
            <person name="Fukui M."/>
        </authorList>
    </citation>
    <scope>NUCLEOTIDE SEQUENCE [LARGE SCALE GENOMIC DNA]</scope>
    <source>
        <strain evidence="8">skT11</strain>
    </source>
</reference>
<dbReference type="GO" id="GO:0017089">
    <property type="term" value="F:glycolipid transfer activity"/>
    <property type="evidence" value="ECO:0007669"/>
    <property type="project" value="TreeGrafter"/>
</dbReference>
<dbReference type="GO" id="GO:0030288">
    <property type="term" value="C:outer membrane-bounded periplasmic space"/>
    <property type="evidence" value="ECO:0007669"/>
    <property type="project" value="TreeGrafter"/>
</dbReference>
<keyword evidence="3 6" id="KW-0812">Transmembrane</keyword>
<evidence type="ECO:0000256" key="5">
    <source>
        <dbReference type="ARBA" id="ARBA00023136"/>
    </source>
</evidence>
<dbReference type="InterPro" id="IPR052363">
    <property type="entry name" value="LPS_export_LptC"/>
</dbReference>
<dbReference type="Pfam" id="PF06835">
    <property type="entry name" value="LptC"/>
    <property type="match status" value="1"/>
</dbReference>
<organism evidence="7 8">
    <name type="scientific">Sulfurimicrobium lacus</name>
    <dbReference type="NCBI Taxonomy" id="2715678"/>
    <lineage>
        <taxon>Bacteria</taxon>
        <taxon>Pseudomonadati</taxon>
        <taxon>Pseudomonadota</taxon>
        <taxon>Betaproteobacteria</taxon>
        <taxon>Nitrosomonadales</taxon>
        <taxon>Sulfuricellaceae</taxon>
        <taxon>Sulfurimicrobium</taxon>
    </lineage>
</organism>
<dbReference type="PANTHER" id="PTHR37481">
    <property type="entry name" value="LIPOPOLYSACCHARIDE EXPORT SYSTEM PROTEIN LPTC"/>
    <property type="match status" value="1"/>
</dbReference>
<evidence type="ECO:0000256" key="4">
    <source>
        <dbReference type="ARBA" id="ARBA00022989"/>
    </source>
</evidence>
<evidence type="ECO:0000313" key="7">
    <source>
        <dbReference type="EMBL" id="BCB28453.1"/>
    </source>
</evidence>
<evidence type="ECO:0000256" key="2">
    <source>
        <dbReference type="ARBA" id="ARBA00022519"/>
    </source>
</evidence>
<proteinExistence type="predicted"/>
<dbReference type="AlphaFoldDB" id="A0A6F8VF54"/>
<sequence length="190" mass="21590">MSDRLTLWFPLGLMILLALLTFWLDRAVQEPLFKRDGSARHDPDYWVENFVARRLGKDGLPLHMLAAVKMEHYPDDDTTQLTRPNFTAFDEARVATHIAAQSGLVSSNGKEVYFTRDVKVKKDAGAEKDWLTIDTEYLHITPDQDIARTDRAVTIKTPAAVITAIGMELNNRTHVVKLLSRVKGHYEKSK</sequence>
<keyword evidence="5 6" id="KW-0472">Membrane</keyword>
<dbReference type="EMBL" id="AP022853">
    <property type="protein sequence ID" value="BCB28453.1"/>
    <property type="molecule type" value="Genomic_DNA"/>
</dbReference>
<evidence type="ECO:0008006" key="9">
    <source>
        <dbReference type="Google" id="ProtNLM"/>
    </source>
</evidence>
<dbReference type="InterPro" id="IPR026265">
    <property type="entry name" value="LptC"/>
</dbReference>